<feature type="signal peptide" evidence="2">
    <location>
        <begin position="1"/>
        <end position="22"/>
    </location>
</feature>
<evidence type="ECO:0000313" key="4">
    <source>
        <dbReference type="Proteomes" id="UP000573599"/>
    </source>
</evidence>
<organism evidence="3 4">
    <name type="scientific">Pedococcus badiiscoriae</name>
    <dbReference type="NCBI Taxonomy" id="642776"/>
    <lineage>
        <taxon>Bacteria</taxon>
        <taxon>Bacillati</taxon>
        <taxon>Actinomycetota</taxon>
        <taxon>Actinomycetes</taxon>
        <taxon>Micrococcales</taxon>
        <taxon>Intrasporangiaceae</taxon>
        <taxon>Pedococcus</taxon>
    </lineage>
</organism>
<dbReference type="SUPFAM" id="SSF50939">
    <property type="entry name" value="Sialidases"/>
    <property type="match status" value="1"/>
</dbReference>
<dbReference type="InterPro" id="IPR036278">
    <property type="entry name" value="Sialidase_sf"/>
</dbReference>
<keyword evidence="2" id="KW-0732">Signal</keyword>
<dbReference type="InterPro" id="IPR015943">
    <property type="entry name" value="WD40/YVTN_repeat-like_dom_sf"/>
</dbReference>
<gene>
    <name evidence="3" type="ORF">BJ986_002945</name>
</gene>
<reference evidence="3 4" key="1">
    <citation type="submission" date="2020-07" db="EMBL/GenBank/DDBJ databases">
        <title>Sequencing the genomes of 1000 actinobacteria strains.</title>
        <authorList>
            <person name="Klenk H.-P."/>
        </authorList>
    </citation>
    <scope>NUCLEOTIDE SEQUENCE [LARGE SCALE GENOMIC DNA]</scope>
    <source>
        <strain evidence="3 4">DSM 23987</strain>
    </source>
</reference>
<evidence type="ECO:0000256" key="1">
    <source>
        <dbReference type="SAM" id="MobiDB-lite"/>
    </source>
</evidence>
<evidence type="ECO:0000256" key="2">
    <source>
        <dbReference type="SAM" id="SignalP"/>
    </source>
</evidence>
<feature type="chain" id="PRO_5038635198" description="Exo-alpha-sialidase" evidence="2">
    <location>
        <begin position="23"/>
        <end position="401"/>
    </location>
</feature>
<feature type="compositionally biased region" description="Low complexity" evidence="1">
    <location>
        <begin position="374"/>
        <end position="391"/>
    </location>
</feature>
<dbReference type="AlphaFoldDB" id="A0A852WHJ6"/>
<comment type="caution">
    <text evidence="3">The sequence shown here is derived from an EMBL/GenBank/DDBJ whole genome shotgun (WGS) entry which is preliminary data.</text>
</comment>
<protein>
    <recommendedName>
        <fullName evidence="5">Exo-alpha-sialidase</fullName>
    </recommendedName>
</protein>
<keyword evidence="4" id="KW-1185">Reference proteome</keyword>
<dbReference type="EMBL" id="JACCAB010000001">
    <property type="protein sequence ID" value="NYG08458.1"/>
    <property type="molecule type" value="Genomic_DNA"/>
</dbReference>
<name>A0A852WHJ6_9MICO</name>
<proteinExistence type="predicted"/>
<accession>A0A852WHJ6</accession>
<sequence length="401" mass="41024">MQIRTMAATVLATTIATTIAAASIGMVAAAASPSQGARAVKATTVPSHTTTVVGKDPFATAQPTAAGHLIRDLGMANGKLYVAYGDYDANTGPQQVHTFDPATGAFSGSLLEVPTEEISAYRRINGAMYAPMTDPRVPWTADAGYATNATGSWTNQMKAPENHIFDVATLTGSDLWMVGSVGQYDPAVAGGGAAAYRSTDGGQTWQLVARDTSAVETGYERYYWAAAINGTMYLQASGVSGGAPLRAFNGTTWSTVTLASADQPCGTVAANRVEVFKNLIVCAGGSAYGVTTFDGVTAKTAAIGGLSDLAVPGDGSIYALTTTGVYRSIDGTSWTPLSTAPAGAQSVAVVNGTVYLGMNDSTIVKINKLTVSPAPSAPSRAARRPGSLAPRPFGPSRGELG</sequence>
<evidence type="ECO:0000313" key="3">
    <source>
        <dbReference type="EMBL" id="NYG08458.1"/>
    </source>
</evidence>
<dbReference type="Gene3D" id="2.130.10.10">
    <property type="entry name" value="YVTN repeat-like/Quinoprotein amine dehydrogenase"/>
    <property type="match status" value="1"/>
</dbReference>
<dbReference type="RefSeq" id="WP_179422897.1">
    <property type="nucleotide sequence ID" value="NZ_JACCAB010000001.1"/>
</dbReference>
<feature type="region of interest" description="Disordered" evidence="1">
    <location>
        <begin position="374"/>
        <end position="401"/>
    </location>
</feature>
<evidence type="ECO:0008006" key="5">
    <source>
        <dbReference type="Google" id="ProtNLM"/>
    </source>
</evidence>
<dbReference type="Proteomes" id="UP000573599">
    <property type="component" value="Unassembled WGS sequence"/>
</dbReference>